<evidence type="ECO:0000313" key="2">
    <source>
        <dbReference type="Proteomes" id="UP001434883"/>
    </source>
</evidence>
<gene>
    <name evidence="1" type="primary">BRMS1L_2</name>
    <name evidence="1" type="ORF">XENOCAPTIV_017812</name>
</gene>
<sequence length="59" mass="6820">NGFFGAAPGQVKADRHHHVARSEEGRLFYNNQWYCRGQTICINRKDEYPTRYDGKGFVG</sequence>
<protein>
    <submittedName>
        <fullName evidence="1">Breast cancer metastasis-suppressor 1-like protein</fullName>
    </submittedName>
</protein>
<feature type="non-terminal residue" evidence="1">
    <location>
        <position position="1"/>
    </location>
</feature>
<accession>A0ABV0RL22</accession>
<proteinExistence type="predicted"/>
<name>A0ABV0RL22_9TELE</name>
<dbReference type="EMBL" id="JAHRIN010050784">
    <property type="protein sequence ID" value="MEQ2208863.1"/>
    <property type="molecule type" value="Genomic_DNA"/>
</dbReference>
<organism evidence="1 2">
    <name type="scientific">Xenoophorus captivus</name>
    <dbReference type="NCBI Taxonomy" id="1517983"/>
    <lineage>
        <taxon>Eukaryota</taxon>
        <taxon>Metazoa</taxon>
        <taxon>Chordata</taxon>
        <taxon>Craniata</taxon>
        <taxon>Vertebrata</taxon>
        <taxon>Euteleostomi</taxon>
        <taxon>Actinopterygii</taxon>
        <taxon>Neopterygii</taxon>
        <taxon>Teleostei</taxon>
        <taxon>Neoteleostei</taxon>
        <taxon>Acanthomorphata</taxon>
        <taxon>Ovalentaria</taxon>
        <taxon>Atherinomorphae</taxon>
        <taxon>Cyprinodontiformes</taxon>
        <taxon>Goodeidae</taxon>
        <taxon>Xenoophorus</taxon>
    </lineage>
</organism>
<keyword evidence="2" id="KW-1185">Reference proteome</keyword>
<evidence type="ECO:0000313" key="1">
    <source>
        <dbReference type="EMBL" id="MEQ2208863.1"/>
    </source>
</evidence>
<dbReference type="Proteomes" id="UP001434883">
    <property type="component" value="Unassembled WGS sequence"/>
</dbReference>
<comment type="caution">
    <text evidence="1">The sequence shown here is derived from an EMBL/GenBank/DDBJ whole genome shotgun (WGS) entry which is preliminary data.</text>
</comment>
<reference evidence="1 2" key="1">
    <citation type="submission" date="2021-06" db="EMBL/GenBank/DDBJ databases">
        <authorList>
            <person name="Palmer J.M."/>
        </authorList>
    </citation>
    <scope>NUCLEOTIDE SEQUENCE [LARGE SCALE GENOMIC DNA]</scope>
    <source>
        <strain evidence="1 2">XC_2019</strain>
        <tissue evidence="1">Muscle</tissue>
    </source>
</reference>